<accession>A0A967B229</accession>
<dbReference type="RefSeq" id="WP_166198712.1">
    <property type="nucleotide sequence ID" value="NZ_JAAOIV010000016.1"/>
</dbReference>
<name>A0A967B229_9MICO</name>
<protein>
    <submittedName>
        <fullName evidence="1">Uncharacterized protein</fullName>
    </submittedName>
</protein>
<dbReference type="Proteomes" id="UP000744769">
    <property type="component" value="Unassembled WGS sequence"/>
</dbReference>
<comment type="caution">
    <text evidence="1">The sequence shown here is derived from an EMBL/GenBank/DDBJ whole genome shotgun (WGS) entry which is preliminary data.</text>
</comment>
<organism evidence="1 2">
    <name type="scientific">Metallococcus carri</name>
    <dbReference type="NCBI Taxonomy" id="1656884"/>
    <lineage>
        <taxon>Bacteria</taxon>
        <taxon>Bacillati</taxon>
        <taxon>Actinomycetota</taxon>
        <taxon>Actinomycetes</taxon>
        <taxon>Micrococcales</taxon>
        <taxon>Dermacoccaceae</taxon>
        <taxon>Metallococcus</taxon>
    </lineage>
</organism>
<proteinExistence type="predicted"/>
<gene>
    <name evidence="1" type="ORF">G9U51_16715</name>
</gene>
<evidence type="ECO:0000313" key="1">
    <source>
        <dbReference type="EMBL" id="NHN57411.1"/>
    </source>
</evidence>
<sequence>MAETLPGLLLLHADAKSVDGWIRQGVVPAYVLPQSGWTAVVPAGPAQAKDPYRDGIAVLASRPLPSRMRPALGFFVTDGRAVVVVHPRGWRAITRYVVWEPSRGAVRAPHLPPARPDDLVRAAGVVPEAVGEVRSLLRSREGDPVELLDDLVRVLALPGEGLIGGRGVKSDPEAVLVEPRRSAVERFERVVAEDDEVSAELREHS</sequence>
<evidence type="ECO:0000313" key="2">
    <source>
        <dbReference type="Proteomes" id="UP000744769"/>
    </source>
</evidence>
<dbReference type="EMBL" id="JAAOIV010000016">
    <property type="protein sequence ID" value="NHN57411.1"/>
    <property type="molecule type" value="Genomic_DNA"/>
</dbReference>
<reference evidence="1" key="1">
    <citation type="submission" date="2020-03" db="EMBL/GenBank/DDBJ databases">
        <title>Draft sequencing of Calidifontibacter sp. DB0510.</title>
        <authorList>
            <person name="Kim D.-U."/>
        </authorList>
    </citation>
    <scope>NUCLEOTIDE SEQUENCE</scope>
    <source>
        <strain evidence="1">DB0510</strain>
    </source>
</reference>
<keyword evidence="2" id="KW-1185">Reference proteome</keyword>
<dbReference type="AlphaFoldDB" id="A0A967B229"/>